<dbReference type="EMBL" id="AEBR01000005">
    <property type="protein sequence ID" value="EFM84188.1"/>
    <property type="molecule type" value="Genomic_DNA"/>
</dbReference>
<evidence type="ECO:0000256" key="1">
    <source>
        <dbReference type="ARBA" id="ARBA00022679"/>
    </source>
</evidence>
<organism evidence="4 5">
    <name type="scientific">Enterococcus faecalis TX4248</name>
    <dbReference type="NCBI Taxonomy" id="749495"/>
    <lineage>
        <taxon>Bacteria</taxon>
        <taxon>Bacillati</taxon>
        <taxon>Bacillota</taxon>
        <taxon>Bacilli</taxon>
        <taxon>Lactobacillales</taxon>
        <taxon>Enterococcaceae</taxon>
        <taxon>Enterococcus</taxon>
    </lineage>
</organism>
<comment type="caution">
    <text evidence="4">The sequence shown here is derived from an EMBL/GenBank/DDBJ whole genome shotgun (WGS) entry which is preliminary data.</text>
</comment>
<sequence length="187" mass="21006">MIRSATKEDGQAIARLVLVILKDMELPILEEVSEEQMIDLLAEATAYPTYRYGYQRILVYEHAGEVAGIAVGYPAEDEKIIDEPLREVFKKHGLAEDVRLFIEEETLPNEWYLDTISVDERFRGMGIGSKLLDALPEVAKASGKQALGLNVDFDNPGARKLYASKGFKDVTTMTISGHLYNHMQKEV</sequence>
<dbReference type="PROSITE" id="PS51186">
    <property type="entry name" value="GNAT"/>
    <property type="match status" value="1"/>
</dbReference>
<dbReference type="InterPro" id="IPR000182">
    <property type="entry name" value="GNAT_dom"/>
</dbReference>
<dbReference type="SUPFAM" id="SSF55729">
    <property type="entry name" value="Acyl-CoA N-acyltransferases (Nat)"/>
    <property type="match status" value="1"/>
</dbReference>
<dbReference type="PANTHER" id="PTHR43420">
    <property type="entry name" value="ACETYLTRANSFERASE"/>
    <property type="match status" value="1"/>
</dbReference>
<dbReference type="GO" id="GO:0016747">
    <property type="term" value="F:acyltransferase activity, transferring groups other than amino-acyl groups"/>
    <property type="evidence" value="ECO:0007669"/>
    <property type="project" value="InterPro"/>
</dbReference>
<dbReference type="CDD" id="cd04301">
    <property type="entry name" value="NAT_SF"/>
    <property type="match status" value="1"/>
</dbReference>
<evidence type="ECO:0000259" key="3">
    <source>
        <dbReference type="PROSITE" id="PS51186"/>
    </source>
</evidence>
<evidence type="ECO:0000256" key="2">
    <source>
        <dbReference type="ARBA" id="ARBA00023315"/>
    </source>
</evidence>
<evidence type="ECO:0000313" key="4">
    <source>
        <dbReference type="EMBL" id="EFM84188.1"/>
    </source>
</evidence>
<evidence type="ECO:0000313" key="5">
    <source>
        <dbReference type="Proteomes" id="UP000004846"/>
    </source>
</evidence>
<proteinExistence type="predicted"/>
<dbReference type="PANTHER" id="PTHR43420:SF52">
    <property type="entry name" value="N-ACETYLTRANSFERASE YODP"/>
    <property type="match status" value="1"/>
</dbReference>
<feature type="domain" description="N-acetyltransferase" evidence="3">
    <location>
        <begin position="1"/>
        <end position="187"/>
    </location>
</feature>
<protein>
    <submittedName>
        <fullName evidence="4">Acetyltransferase, GNAT family</fullName>
    </submittedName>
</protein>
<keyword evidence="1 4" id="KW-0808">Transferase</keyword>
<dbReference type="Pfam" id="PF00583">
    <property type="entry name" value="Acetyltransf_1"/>
    <property type="match status" value="1"/>
</dbReference>
<accession>A0A125WAE4</accession>
<dbReference type="SMR" id="A0A125WAE4"/>
<dbReference type="AlphaFoldDB" id="A0A125WAE4"/>
<reference evidence="4 5" key="1">
    <citation type="submission" date="2010-07" db="EMBL/GenBank/DDBJ databases">
        <authorList>
            <person name="Sid Ahmed O."/>
        </authorList>
    </citation>
    <scope>NUCLEOTIDE SEQUENCE [LARGE SCALE GENOMIC DNA]</scope>
    <source>
        <strain evidence="4 5">TX4248</strain>
    </source>
</reference>
<dbReference type="InterPro" id="IPR016181">
    <property type="entry name" value="Acyl_CoA_acyltransferase"/>
</dbReference>
<gene>
    <name evidence="4" type="ORF">HMPREF9498_00163</name>
</gene>
<dbReference type="Gene3D" id="3.40.630.30">
    <property type="match status" value="1"/>
</dbReference>
<dbReference type="RefSeq" id="WP_002355832.1">
    <property type="nucleotide sequence ID" value="NZ_GL454411.1"/>
</dbReference>
<keyword evidence="2" id="KW-0012">Acyltransferase</keyword>
<name>A0A125WAE4_ENTFL</name>
<dbReference type="HOGENOM" id="CLU_087235_2_0_9"/>
<dbReference type="Proteomes" id="UP000004846">
    <property type="component" value="Unassembled WGS sequence"/>
</dbReference>
<dbReference type="InterPro" id="IPR050680">
    <property type="entry name" value="YpeA/RimI_acetyltransf"/>
</dbReference>